<sequence>MEGGEAVEKKGEVQQYEEHSDSDGGDWESSDEEDVLSELLWLASLDPAGSSVFLDAARKFAERPSELEGDLASADSELGTPGPDHKAEEEDYAEDEAVSETVDELLFIASLDPAGPRSEFFKAAVALLQDS</sequence>
<evidence type="ECO:0000313" key="2">
    <source>
        <dbReference type="EMBL" id="KAF7339792.1"/>
    </source>
</evidence>
<name>A0A8H7CKZ0_9AGAR</name>
<protein>
    <submittedName>
        <fullName evidence="2">Uncharacterized protein</fullName>
    </submittedName>
</protein>
<dbReference type="AlphaFoldDB" id="A0A8H7CKZ0"/>
<evidence type="ECO:0000313" key="3">
    <source>
        <dbReference type="Proteomes" id="UP000620124"/>
    </source>
</evidence>
<feature type="compositionally biased region" description="Acidic residues" evidence="1">
    <location>
        <begin position="23"/>
        <end position="33"/>
    </location>
</feature>
<dbReference type="Proteomes" id="UP000620124">
    <property type="component" value="Unassembled WGS sequence"/>
</dbReference>
<feature type="region of interest" description="Disordered" evidence="1">
    <location>
        <begin position="64"/>
        <end position="97"/>
    </location>
</feature>
<dbReference type="EMBL" id="JACAZI010000019">
    <property type="protein sequence ID" value="KAF7339792.1"/>
    <property type="molecule type" value="Genomic_DNA"/>
</dbReference>
<feature type="compositionally biased region" description="Basic and acidic residues" evidence="1">
    <location>
        <begin position="1"/>
        <end position="22"/>
    </location>
</feature>
<comment type="caution">
    <text evidence="2">The sequence shown here is derived from an EMBL/GenBank/DDBJ whole genome shotgun (WGS) entry which is preliminary data.</text>
</comment>
<accession>A0A8H7CKZ0</accession>
<keyword evidence="3" id="KW-1185">Reference proteome</keyword>
<gene>
    <name evidence="2" type="ORF">MVEN_01895700</name>
</gene>
<reference evidence="2" key="1">
    <citation type="submission" date="2020-05" db="EMBL/GenBank/DDBJ databases">
        <title>Mycena genomes resolve the evolution of fungal bioluminescence.</title>
        <authorList>
            <person name="Tsai I.J."/>
        </authorList>
    </citation>
    <scope>NUCLEOTIDE SEQUENCE</scope>
    <source>
        <strain evidence="2">CCC161011</strain>
    </source>
</reference>
<proteinExistence type="predicted"/>
<feature type="region of interest" description="Disordered" evidence="1">
    <location>
        <begin position="1"/>
        <end position="33"/>
    </location>
</feature>
<evidence type="ECO:0000256" key="1">
    <source>
        <dbReference type="SAM" id="MobiDB-lite"/>
    </source>
</evidence>
<organism evidence="2 3">
    <name type="scientific">Mycena venus</name>
    <dbReference type="NCBI Taxonomy" id="2733690"/>
    <lineage>
        <taxon>Eukaryota</taxon>
        <taxon>Fungi</taxon>
        <taxon>Dikarya</taxon>
        <taxon>Basidiomycota</taxon>
        <taxon>Agaricomycotina</taxon>
        <taxon>Agaricomycetes</taxon>
        <taxon>Agaricomycetidae</taxon>
        <taxon>Agaricales</taxon>
        <taxon>Marasmiineae</taxon>
        <taxon>Mycenaceae</taxon>
        <taxon>Mycena</taxon>
    </lineage>
</organism>